<keyword evidence="2" id="KW-0067">ATP-binding</keyword>
<dbReference type="RefSeq" id="WP_397021768.1">
    <property type="nucleotide sequence ID" value="NZ_JBITMB010000004.1"/>
</dbReference>
<dbReference type="InterPro" id="IPR027417">
    <property type="entry name" value="P-loop_NTPase"/>
</dbReference>
<dbReference type="InterPro" id="IPR036388">
    <property type="entry name" value="WH-like_DNA-bd_sf"/>
</dbReference>
<accession>A0ABW8A5Q6</accession>
<keyword evidence="5" id="KW-1185">Reference proteome</keyword>
<dbReference type="Gene3D" id="1.25.40.10">
    <property type="entry name" value="Tetratricopeptide repeat domain"/>
    <property type="match status" value="1"/>
</dbReference>
<dbReference type="InterPro" id="IPR041664">
    <property type="entry name" value="AAA_16"/>
</dbReference>
<evidence type="ECO:0000313" key="5">
    <source>
        <dbReference type="Proteomes" id="UP001612928"/>
    </source>
</evidence>
<dbReference type="SUPFAM" id="SSF52540">
    <property type="entry name" value="P-loop containing nucleoside triphosphate hydrolases"/>
    <property type="match status" value="1"/>
</dbReference>
<dbReference type="PANTHER" id="PTHR16305">
    <property type="entry name" value="TESTICULAR SOLUBLE ADENYLYL CYCLASE"/>
    <property type="match status" value="1"/>
</dbReference>
<dbReference type="Gene3D" id="1.10.10.10">
    <property type="entry name" value="Winged helix-like DNA-binding domain superfamily/Winged helix DNA-binding domain"/>
    <property type="match status" value="1"/>
</dbReference>
<dbReference type="InterPro" id="IPR011990">
    <property type="entry name" value="TPR-like_helical_dom_sf"/>
</dbReference>
<sequence length="903" mass="96015">MLEGRDTEIATIDRLLAATRDGGSQSLVVLGEPGIGKSALLEHAAKVAEDTGMRVLRGVGVETESLLPFAGLHLVLSGVLDRVTRLPAAQSAALGTALGLSEGTAAGNPFVTGLAVLTLLADLADERPLLCLIDDAHWLDQESSNALLFSARRLGAERVAIVFAAREDGFAAPGLPELRLGGLDDEAAARVLARRADDLPAHTRELILKQARGNPLALVELPTAQRDDERYASPYGMTALPAHSRLLRTFAGNAGALPEAAQTLLLTAAADDTGDLATVLAAAGRFGVRLEDLEDAESARLIHVTDGRVVFRHPVIRTAVYQSATAGRRIAVHRALADAMAARRDLADQRAWHLAAAGIGPDEHAAELLERSAERARRRGGSHAVAAAYERAAALSPEPGPRGRRLTLAARAAADAGRLDHADTLAAEAADLLSDPLDAVEAVRVRAAIADEQDRSKAAHGMLVEFAPALAERAPDEAGALLFQAAQAAWHAGDQQAIDTTADLAKSLALPQSGRIAALARLAAGQHHLEDVADGAAAVRELLAGSPEPGEVLRESVRLGWWHLFNGDLHNARDLAADLERQCRDQGAIGVLCLVQMLLARACLLLGRHRDALTVATDGLRNATDTGQARVQVYIATILAHLDAVRGDEDACREHTDEALARGIAPSSVHAACALSLLDLGLGRAEAALDRLVTVASAPDRQGVFASLPDLVEAAVRAGQPEQARQAAAWYGRGAAHSRQSWHQALALRCEALLATDPQTAEARYERAVRLHQDASTSPFELARTRLLYGEWLRRARRATDARTQLRAALQAFEQLGAVPWAERARTELRATGESVLTRAAPDVLDRLTPQELHVARLAAQGLTNRDIGARLFISPRTAGYHLSNAYHKLGINSRTELARLAL</sequence>
<evidence type="ECO:0000256" key="2">
    <source>
        <dbReference type="ARBA" id="ARBA00022840"/>
    </source>
</evidence>
<dbReference type="PRINTS" id="PR00038">
    <property type="entry name" value="HTHLUXR"/>
</dbReference>
<comment type="caution">
    <text evidence="4">The sequence shown here is derived from an EMBL/GenBank/DDBJ whole genome shotgun (WGS) entry which is preliminary data.</text>
</comment>
<dbReference type="PANTHER" id="PTHR16305:SF35">
    <property type="entry name" value="TRANSCRIPTIONAL ACTIVATOR DOMAIN"/>
    <property type="match status" value="1"/>
</dbReference>
<dbReference type="Gene3D" id="3.40.50.300">
    <property type="entry name" value="P-loop containing nucleotide triphosphate hydrolases"/>
    <property type="match status" value="1"/>
</dbReference>
<evidence type="ECO:0000256" key="1">
    <source>
        <dbReference type="ARBA" id="ARBA00022741"/>
    </source>
</evidence>
<dbReference type="CDD" id="cd06170">
    <property type="entry name" value="LuxR_C_like"/>
    <property type="match status" value="1"/>
</dbReference>
<dbReference type="SMART" id="SM00421">
    <property type="entry name" value="HTH_LUXR"/>
    <property type="match status" value="1"/>
</dbReference>
<name>A0ABW8A5Q6_9ACTN</name>
<dbReference type="EMBL" id="JBITMB010000004">
    <property type="protein sequence ID" value="MFI7441822.1"/>
    <property type="molecule type" value="Genomic_DNA"/>
</dbReference>
<dbReference type="InterPro" id="IPR016032">
    <property type="entry name" value="Sig_transdc_resp-reg_C-effctor"/>
</dbReference>
<dbReference type="SUPFAM" id="SSF46894">
    <property type="entry name" value="C-terminal effector domain of the bipartite response regulators"/>
    <property type="match status" value="1"/>
</dbReference>
<dbReference type="PROSITE" id="PS50043">
    <property type="entry name" value="HTH_LUXR_2"/>
    <property type="match status" value="1"/>
</dbReference>
<protein>
    <submittedName>
        <fullName evidence="4">AAA family ATPase</fullName>
    </submittedName>
</protein>
<dbReference type="Pfam" id="PF13191">
    <property type="entry name" value="AAA_16"/>
    <property type="match status" value="1"/>
</dbReference>
<evidence type="ECO:0000259" key="3">
    <source>
        <dbReference type="PROSITE" id="PS50043"/>
    </source>
</evidence>
<evidence type="ECO:0000313" key="4">
    <source>
        <dbReference type="EMBL" id="MFI7441822.1"/>
    </source>
</evidence>
<dbReference type="InterPro" id="IPR000792">
    <property type="entry name" value="Tscrpt_reg_LuxR_C"/>
</dbReference>
<feature type="domain" description="HTH luxR-type" evidence="3">
    <location>
        <begin position="841"/>
        <end position="903"/>
    </location>
</feature>
<dbReference type="Pfam" id="PF00196">
    <property type="entry name" value="GerE"/>
    <property type="match status" value="1"/>
</dbReference>
<organism evidence="4 5">
    <name type="scientific">Nonomuraea indica</name>
    <dbReference type="NCBI Taxonomy" id="1581193"/>
    <lineage>
        <taxon>Bacteria</taxon>
        <taxon>Bacillati</taxon>
        <taxon>Actinomycetota</taxon>
        <taxon>Actinomycetes</taxon>
        <taxon>Streptosporangiales</taxon>
        <taxon>Streptosporangiaceae</taxon>
        <taxon>Nonomuraea</taxon>
    </lineage>
</organism>
<gene>
    <name evidence="4" type="ORF">ACIBP5_17830</name>
</gene>
<keyword evidence="1" id="KW-0547">Nucleotide-binding</keyword>
<proteinExistence type="predicted"/>
<dbReference type="Proteomes" id="UP001612928">
    <property type="component" value="Unassembled WGS sequence"/>
</dbReference>
<reference evidence="4 5" key="1">
    <citation type="submission" date="2024-10" db="EMBL/GenBank/DDBJ databases">
        <title>The Natural Products Discovery Center: Release of the First 8490 Sequenced Strains for Exploring Actinobacteria Biosynthetic Diversity.</title>
        <authorList>
            <person name="Kalkreuter E."/>
            <person name="Kautsar S.A."/>
            <person name="Yang D."/>
            <person name="Bader C.D."/>
            <person name="Teijaro C.N."/>
            <person name="Fluegel L."/>
            <person name="Davis C.M."/>
            <person name="Simpson J.R."/>
            <person name="Lauterbach L."/>
            <person name="Steele A.D."/>
            <person name="Gui C."/>
            <person name="Meng S."/>
            <person name="Li G."/>
            <person name="Viehrig K."/>
            <person name="Ye F."/>
            <person name="Su P."/>
            <person name="Kiefer A.F."/>
            <person name="Nichols A."/>
            <person name="Cepeda A.J."/>
            <person name="Yan W."/>
            <person name="Fan B."/>
            <person name="Jiang Y."/>
            <person name="Adhikari A."/>
            <person name="Zheng C.-J."/>
            <person name="Schuster L."/>
            <person name="Cowan T.M."/>
            <person name="Smanski M.J."/>
            <person name="Chevrette M.G."/>
            <person name="De Carvalho L.P.S."/>
            <person name="Shen B."/>
        </authorList>
    </citation>
    <scope>NUCLEOTIDE SEQUENCE [LARGE SCALE GENOMIC DNA]</scope>
    <source>
        <strain evidence="4 5">NPDC049503</strain>
    </source>
</reference>